<dbReference type="CDD" id="cd06261">
    <property type="entry name" value="TM_PBP2"/>
    <property type="match status" value="2"/>
</dbReference>
<feature type="transmembrane region" description="Helical" evidence="8">
    <location>
        <begin position="536"/>
        <end position="556"/>
    </location>
</feature>
<evidence type="ECO:0000259" key="9">
    <source>
        <dbReference type="PROSITE" id="PS50928"/>
    </source>
</evidence>
<dbReference type="PROSITE" id="PS50928">
    <property type="entry name" value="ABC_TM1"/>
    <property type="match status" value="2"/>
</dbReference>
<dbReference type="Pfam" id="PF00528">
    <property type="entry name" value="BPD_transp_1"/>
    <property type="match status" value="2"/>
</dbReference>
<dbReference type="GO" id="GO:0005886">
    <property type="term" value="C:plasma membrane"/>
    <property type="evidence" value="ECO:0007669"/>
    <property type="project" value="UniProtKB-SubCell"/>
</dbReference>
<keyword evidence="4" id="KW-0997">Cell inner membrane</keyword>
<dbReference type="EMBL" id="BONO01000005">
    <property type="protein sequence ID" value="GIG35612.1"/>
    <property type="molecule type" value="Genomic_DNA"/>
</dbReference>
<keyword evidence="11" id="KW-1185">Reference proteome</keyword>
<dbReference type="PANTHER" id="PTHR43357">
    <property type="entry name" value="INNER MEMBRANE ABC TRANSPORTER PERMEASE PROTEIN YDCV"/>
    <property type="match status" value="1"/>
</dbReference>
<accession>A0A919PCB1</accession>
<dbReference type="Proteomes" id="UP000642125">
    <property type="component" value="Unassembled WGS sequence"/>
</dbReference>
<evidence type="ECO:0000256" key="7">
    <source>
        <dbReference type="ARBA" id="ARBA00023136"/>
    </source>
</evidence>
<keyword evidence="7 8" id="KW-0472">Membrane</keyword>
<feature type="transmembrane region" description="Helical" evidence="8">
    <location>
        <begin position="188"/>
        <end position="210"/>
    </location>
</feature>
<comment type="caution">
    <text evidence="10">The sequence shown here is derived from an EMBL/GenBank/DDBJ whole genome shotgun (WGS) entry which is preliminary data.</text>
</comment>
<dbReference type="InterPro" id="IPR035906">
    <property type="entry name" value="MetI-like_sf"/>
</dbReference>
<evidence type="ECO:0000256" key="6">
    <source>
        <dbReference type="ARBA" id="ARBA00022989"/>
    </source>
</evidence>
<sequence length="569" mass="58073">MARRPVSWLAAAVVAVLVVLVLLPLAGLAGATVGPDADGAWADVVASPLSGALLWQPLGGSLLVGLGTGLLATLVGAYLAWVVVMTDAPGRRAVGALAAIPFALPSFAIALAWETVFRNDRIGGEPGLLAALGVAVPDWLAWGPVSVVLTLVAHYYSLSFVVVAAALTNVGGDVVAAARLTGASRWQVATRVVLPSVGPALLSGFLLAFAEGVSNFAVPALLGLPVRFQTLSTRLYGAISTGDAARGYVLSLVLVAVAGLVLLAGQRMTRGRSYSTITGKATRAQRLRLGPARWPLAALAWGIVVATAVVPGVVLAVSTVLRRTGSLDGGLTWHYWVGASDPSVAQGTRGVLRDPVVLDALGGTIALGLAVAVGAVVLATLASLALRALPRARALHATVSTLGYVPFLVPGVALGAAFIAQFGTGSGPLPSLYGTFAILVLAGIAASLPFALQTARAAFGQVSTELDEAAVLTGAGGARRFGRITLPLVSRGLANGGVLVFVTMVRDLSVVVLLVTPATPLLSMLTFRYASEGFTQHANAITLVIAAVAVVATLLARRLERRPDLETTR</sequence>
<name>A0A919PCB1_9CELL</name>
<feature type="transmembrane region" description="Helical" evidence="8">
    <location>
        <begin position="365"/>
        <end position="389"/>
    </location>
</feature>
<evidence type="ECO:0000256" key="5">
    <source>
        <dbReference type="ARBA" id="ARBA00022692"/>
    </source>
</evidence>
<keyword evidence="3" id="KW-1003">Cell membrane</keyword>
<proteinExistence type="inferred from homology"/>
<comment type="similarity">
    <text evidence="8">Belongs to the binding-protein-dependent transport system permease family.</text>
</comment>
<evidence type="ECO:0000256" key="4">
    <source>
        <dbReference type="ARBA" id="ARBA00022519"/>
    </source>
</evidence>
<feature type="transmembrane region" description="Helical" evidence="8">
    <location>
        <begin position="55"/>
        <end position="81"/>
    </location>
</feature>
<evidence type="ECO:0000313" key="11">
    <source>
        <dbReference type="Proteomes" id="UP000642125"/>
    </source>
</evidence>
<dbReference type="AlphaFoldDB" id="A0A919PCB1"/>
<feature type="transmembrane region" description="Helical" evidence="8">
    <location>
        <begin position="245"/>
        <end position="265"/>
    </location>
</feature>
<dbReference type="InterPro" id="IPR000515">
    <property type="entry name" value="MetI-like"/>
</dbReference>
<dbReference type="Gene3D" id="1.10.3720.10">
    <property type="entry name" value="MetI-like"/>
    <property type="match status" value="2"/>
</dbReference>
<feature type="domain" description="ABC transmembrane type-1" evidence="9">
    <location>
        <begin position="361"/>
        <end position="556"/>
    </location>
</feature>
<feature type="transmembrane region" description="Helical" evidence="8">
    <location>
        <begin position="296"/>
        <end position="321"/>
    </location>
</feature>
<protein>
    <submittedName>
        <fullName evidence="10">ABC transporter permease</fullName>
    </submittedName>
</protein>
<evidence type="ECO:0000256" key="1">
    <source>
        <dbReference type="ARBA" id="ARBA00004429"/>
    </source>
</evidence>
<dbReference type="GO" id="GO:0055085">
    <property type="term" value="P:transmembrane transport"/>
    <property type="evidence" value="ECO:0007669"/>
    <property type="project" value="InterPro"/>
</dbReference>
<dbReference type="PANTHER" id="PTHR43357:SF3">
    <property type="entry name" value="FE(3+)-TRANSPORT SYSTEM PERMEASE PROTEIN FBPB 2"/>
    <property type="match status" value="1"/>
</dbReference>
<gene>
    <name evidence="10" type="ORF">Cpa01nite_09930</name>
</gene>
<keyword evidence="5 8" id="KW-0812">Transmembrane</keyword>
<dbReference type="RefSeq" id="WP_203667650.1">
    <property type="nucleotide sequence ID" value="NZ_BONO01000005.1"/>
</dbReference>
<dbReference type="SUPFAM" id="SSF161098">
    <property type="entry name" value="MetI-like"/>
    <property type="match status" value="2"/>
</dbReference>
<evidence type="ECO:0000313" key="10">
    <source>
        <dbReference type="EMBL" id="GIG35612.1"/>
    </source>
</evidence>
<evidence type="ECO:0000256" key="3">
    <source>
        <dbReference type="ARBA" id="ARBA00022475"/>
    </source>
</evidence>
<reference evidence="10" key="1">
    <citation type="submission" date="2021-01" db="EMBL/GenBank/DDBJ databases">
        <title>Whole genome shotgun sequence of Cellulomonas pakistanensis NBRC 110800.</title>
        <authorList>
            <person name="Komaki H."/>
            <person name="Tamura T."/>
        </authorList>
    </citation>
    <scope>NUCLEOTIDE SEQUENCE</scope>
    <source>
        <strain evidence="10">NBRC 110800</strain>
    </source>
</reference>
<evidence type="ECO:0000256" key="2">
    <source>
        <dbReference type="ARBA" id="ARBA00022448"/>
    </source>
</evidence>
<feature type="domain" description="ABC transmembrane type-1" evidence="9">
    <location>
        <begin position="58"/>
        <end position="265"/>
    </location>
</feature>
<keyword evidence="2 8" id="KW-0813">Transport</keyword>
<comment type="subcellular location">
    <subcellularLocation>
        <location evidence="1">Cell inner membrane</location>
        <topology evidence="1">Multi-pass membrane protein</topology>
    </subcellularLocation>
    <subcellularLocation>
        <location evidence="8">Cell membrane</location>
        <topology evidence="8">Multi-pass membrane protein</topology>
    </subcellularLocation>
</comment>
<feature type="transmembrane region" description="Helical" evidence="8">
    <location>
        <begin position="432"/>
        <end position="452"/>
    </location>
</feature>
<feature type="transmembrane region" description="Helical" evidence="8">
    <location>
        <begin position="139"/>
        <end position="167"/>
    </location>
</feature>
<evidence type="ECO:0000256" key="8">
    <source>
        <dbReference type="RuleBase" id="RU363032"/>
    </source>
</evidence>
<keyword evidence="6 8" id="KW-1133">Transmembrane helix</keyword>
<feature type="transmembrane region" description="Helical" evidence="8">
    <location>
        <begin position="93"/>
        <end position="113"/>
    </location>
</feature>
<feature type="transmembrane region" description="Helical" evidence="8">
    <location>
        <begin position="401"/>
        <end position="420"/>
    </location>
</feature>
<organism evidence="10 11">
    <name type="scientific">Cellulomonas pakistanensis</name>
    <dbReference type="NCBI Taxonomy" id="992287"/>
    <lineage>
        <taxon>Bacteria</taxon>
        <taxon>Bacillati</taxon>
        <taxon>Actinomycetota</taxon>
        <taxon>Actinomycetes</taxon>
        <taxon>Micrococcales</taxon>
        <taxon>Cellulomonadaceae</taxon>
        <taxon>Cellulomonas</taxon>
    </lineage>
</organism>